<protein>
    <submittedName>
        <fullName evidence="1">Uncharacterized protein</fullName>
    </submittedName>
</protein>
<reference evidence="1" key="1">
    <citation type="submission" date="2014-11" db="EMBL/GenBank/DDBJ databases">
        <authorList>
            <person name="Amaro Gonzalez C."/>
        </authorList>
    </citation>
    <scope>NUCLEOTIDE SEQUENCE</scope>
</reference>
<evidence type="ECO:0000313" key="1">
    <source>
        <dbReference type="EMBL" id="JAH96165.1"/>
    </source>
</evidence>
<sequence>MYSPIQCRKKYFVITLNNYLKANSLLFPNTVQILLKKEPTFQILPSNPSYTTQ</sequence>
<name>A0A0E9X2N1_ANGAN</name>
<dbReference type="AlphaFoldDB" id="A0A0E9X2N1"/>
<reference evidence="1" key="2">
    <citation type="journal article" date="2015" name="Fish Shellfish Immunol.">
        <title>Early steps in the European eel (Anguilla anguilla)-Vibrio vulnificus interaction in the gills: Role of the RtxA13 toxin.</title>
        <authorList>
            <person name="Callol A."/>
            <person name="Pajuelo D."/>
            <person name="Ebbesson L."/>
            <person name="Teles M."/>
            <person name="MacKenzie S."/>
            <person name="Amaro C."/>
        </authorList>
    </citation>
    <scope>NUCLEOTIDE SEQUENCE</scope>
</reference>
<proteinExistence type="predicted"/>
<dbReference type="EMBL" id="GBXM01012412">
    <property type="protein sequence ID" value="JAH96165.1"/>
    <property type="molecule type" value="Transcribed_RNA"/>
</dbReference>
<accession>A0A0E9X2N1</accession>
<organism evidence="1">
    <name type="scientific">Anguilla anguilla</name>
    <name type="common">European freshwater eel</name>
    <name type="synonym">Muraena anguilla</name>
    <dbReference type="NCBI Taxonomy" id="7936"/>
    <lineage>
        <taxon>Eukaryota</taxon>
        <taxon>Metazoa</taxon>
        <taxon>Chordata</taxon>
        <taxon>Craniata</taxon>
        <taxon>Vertebrata</taxon>
        <taxon>Euteleostomi</taxon>
        <taxon>Actinopterygii</taxon>
        <taxon>Neopterygii</taxon>
        <taxon>Teleostei</taxon>
        <taxon>Anguilliformes</taxon>
        <taxon>Anguillidae</taxon>
        <taxon>Anguilla</taxon>
    </lineage>
</organism>